<comment type="caution">
    <text evidence="2">The sequence shown here is derived from an EMBL/GenBank/DDBJ whole genome shotgun (WGS) entry which is preliminary data.</text>
</comment>
<dbReference type="CDD" id="cd02440">
    <property type="entry name" value="AdoMet_MTases"/>
    <property type="match status" value="1"/>
</dbReference>
<dbReference type="EMBL" id="AYKH01000042">
    <property type="protein sequence ID" value="ROO24563.1"/>
    <property type="molecule type" value="Genomic_DNA"/>
</dbReference>
<keyword evidence="3" id="KW-1185">Reference proteome</keyword>
<dbReference type="SUPFAM" id="SSF53335">
    <property type="entry name" value="S-adenosyl-L-methionine-dependent methyltransferases"/>
    <property type="match status" value="1"/>
</dbReference>
<dbReference type="Pfam" id="PF13649">
    <property type="entry name" value="Methyltransf_25"/>
    <property type="match status" value="1"/>
</dbReference>
<dbReference type="InterPro" id="IPR041698">
    <property type="entry name" value="Methyltransf_25"/>
</dbReference>
<sequence>MNWREHRIARELLAHSADAGSTHVVDIPCGYGRFYPLYKTMGYQVTCLDRSDAMIEWLRSNQAQEQADRERVQRADILDRLPVDTDVDLAVSIRMFQHIPSRESRRQALAVLAEAGNGRVLMTYYDRRCLHYWTKRMVRRLRGKRVGINMLSGRTMDNDIKSAGLKVVRRKRLLWGLHAQTWVLLEWAKKPVRGVQIALGALLAERLLQPATQLVAAI</sequence>
<protein>
    <recommendedName>
        <fullName evidence="1">Methyltransferase domain-containing protein</fullName>
    </recommendedName>
</protein>
<dbReference type="Gene3D" id="3.40.50.150">
    <property type="entry name" value="Vaccinia Virus protein VP39"/>
    <property type="match status" value="1"/>
</dbReference>
<dbReference type="AlphaFoldDB" id="A0A423PGA3"/>
<evidence type="ECO:0000259" key="1">
    <source>
        <dbReference type="Pfam" id="PF13649"/>
    </source>
</evidence>
<evidence type="ECO:0000313" key="3">
    <source>
        <dbReference type="Proteomes" id="UP000283993"/>
    </source>
</evidence>
<proteinExistence type="predicted"/>
<accession>A0A423PGA3</accession>
<reference evidence="2 3" key="1">
    <citation type="submission" date="2013-10" db="EMBL/GenBank/DDBJ databases">
        <title>Salinisphaera orenii MK-B5 Genome Sequencing.</title>
        <authorList>
            <person name="Lai Q."/>
            <person name="Li C."/>
            <person name="Shao Z."/>
        </authorList>
    </citation>
    <scope>NUCLEOTIDE SEQUENCE [LARGE SCALE GENOMIC DNA]</scope>
    <source>
        <strain evidence="2 3">MK-B5</strain>
    </source>
</reference>
<evidence type="ECO:0000313" key="2">
    <source>
        <dbReference type="EMBL" id="ROO24563.1"/>
    </source>
</evidence>
<gene>
    <name evidence="2" type="ORF">SAOR_15255</name>
</gene>
<organism evidence="2 3">
    <name type="scientific">Salinisphaera orenii MK-B5</name>
    <dbReference type="NCBI Taxonomy" id="856730"/>
    <lineage>
        <taxon>Bacteria</taxon>
        <taxon>Pseudomonadati</taxon>
        <taxon>Pseudomonadota</taxon>
        <taxon>Gammaproteobacteria</taxon>
        <taxon>Salinisphaerales</taxon>
        <taxon>Salinisphaeraceae</taxon>
        <taxon>Salinisphaera</taxon>
    </lineage>
</organism>
<dbReference type="InterPro" id="IPR029063">
    <property type="entry name" value="SAM-dependent_MTases_sf"/>
</dbReference>
<name>A0A423PGA3_9GAMM</name>
<feature type="domain" description="Methyltransferase" evidence="1">
    <location>
        <begin position="24"/>
        <end position="112"/>
    </location>
</feature>
<dbReference type="Proteomes" id="UP000283993">
    <property type="component" value="Unassembled WGS sequence"/>
</dbReference>